<accession>A0A2T6BTZ8</accession>
<feature type="domain" description="Lipid/polyisoprenoid-binding YceI-like" evidence="1">
    <location>
        <begin position="45"/>
        <end position="217"/>
    </location>
</feature>
<evidence type="ECO:0000313" key="3">
    <source>
        <dbReference type="Proteomes" id="UP000244090"/>
    </source>
</evidence>
<dbReference type="SUPFAM" id="SSF101874">
    <property type="entry name" value="YceI-like"/>
    <property type="match status" value="1"/>
</dbReference>
<sequence>MKRKILSLMTFAVMTILVISCGEKKNETNAADAKAEKEITVAAVKYNVDPANTTVTWKGSKVIGGSHNGTMNVSSGTFAMNDGKLESGNFIIDITSLKVLDLPEGSDDNASLKGHLLSADFFDAENHGNATFSVTGISEKDGKTMMEGNLTLKGVKKNISFPVAISTEGDTARIVSEVFTINRTDFGMKYGSSSFFDDLKNKAISDDVELSVSVTATKEAPVQ</sequence>
<gene>
    <name evidence="2" type="ORF">C8N46_109122</name>
</gene>
<dbReference type="InterPro" id="IPR007372">
    <property type="entry name" value="Lipid/polyisoprenoid-bd_YceI"/>
</dbReference>
<dbReference type="Gene3D" id="2.40.128.110">
    <property type="entry name" value="Lipid/polyisoprenoid-binding, YceI-like"/>
    <property type="match status" value="1"/>
</dbReference>
<organism evidence="2 3">
    <name type="scientific">Kordia periserrulae</name>
    <dbReference type="NCBI Taxonomy" id="701523"/>
    <lineage>
        <taxon>Bacteria</taxon>
        <taxon>Pseudomonadati</taxon>
        <taxon>Bacteroidota</taxon>
        <taxon>Flavobacteriia</taxon>
        <taxon>Flavobacteriales</taxon>
        <taxon>Flavobacteriaceae</taxon>
        <taxon>Kordia</taxon>
    </lineage>
</organism>
<name>A0A2T6BTZ8_9FLAO</name>
<dbReference type="InterPro" id="IPR036761">
    <property type="entry name" value="TTHA0802/YceI-like_sf"/>
</dbReference>
<dbReference type="Pfam" id="PF04264">
    <property type="entry name" value="YceI"/>
    <property type="match status" value="1"/>
</dbReference>
<dbReference type="RefSeq" id="WP_108116243.1">
    <property type="nucleotide sequence ID" value="NZ_QBKT01000009.1"/>
</dbReference>
<dbReference type="AlphaFoldDB" id="A0A2T6BTZ8"/>
<dbReference type="SMART" id="SM00867">
    <property type="entry name" value="YceI"/>
    <property type="match status" value="1"/>
</dbReference>
<dbReference type="OrthoDB" id="951410at2"/>
<evidence type="ECO:0000259" key="1">
    <source>
        <dbReference type="SMART" id="SM00867"/>
    </source>
</evidence>
<keyword evidence="3" id="KW-1185">Reference proteome</keyword>
<reference evidence="2 3" key="1">
    <citation type="submission" date="2018-04" db="EMBL/GenBank/DDBJ databases">
        <title>Genomic Encyclopedia of Archaeal and Bacterial Type Strains, Phase II (KMG-II): from individual species to whole genera.</title>
        <authorList>
            <person name="Goeker M."/>
        </authorList>
    </citation>
    <scope>NUCLEOTIDE SEQUENCE [LARGE SCALE GENOMIC DNA]</scope>
    <source>
        <strain evidence="2 3">DSM 25731</strain>
    </source>
</reference>
<comment type="caution">
    <text evidence="2">The sequence shown here is derived from an EMBL/GenBank/DDBJ whole genome shotgun (WGS) entry which is preliminary data.</text>
</comment>
<proteinExistence type="predicted"/>
<protein>
    <submittedName>
        <fullName evidence="2">Polyisoprenoid-binding protein YceI</fullName>
    </submittedName>
</protein>
<dbReference type="EMBL" id="QBKT01000009">
    <property type="protein sequence ID" value="PTX59533.1"/>
    <property type="molecule type" value="Genomic_DNA"/>
</dbReference>
<dbReference type="Proteomes" id="UP000244090">
    <property type="component" value="Unassembled WGS sequence"/>
</dbReference>
<dbReference type="PANTHER" id="PTHR34406">
    <property type="entry name" value="PROTEIN YCEI"/>
    <property type="match status" value="1"/>
</dbReference>
<evidence type="ECO:0000313" key="2">
    <source>
        <dbReference type="EMBL" id="PTX59533.1"/>
    </source>
</evidence>
<dbReference type="PANTHER" id="PTHR34406:SF1">
    <property type="entry name" value="PROTEIN YCEI"/>
    <property type="match status" value="1"/>
</dbReference>
<dbReference type="PROSITE" id="PS51257">
    <property type="entry name" value="PROKAR_LIPOPROTEIN"/>
    <property type="match status" value="1"/>
</dbReference>